<name>A0A2P2QYE2_RHIMU</name>
<dbReference type="EMBL" id="GGEC01091491">
    <property type="protein sequence ID" value="MBX71975.1"/>
    <property type="molecule type" value="Transcribed_RNA"/>
</dbReference>
<organism evidence="1">
    <name type="scientific">Rhizophora mucronata</name>
    <name type="common">Asiatic mangrove</name>
    <dbReference type="NCBI Taxonomy" id="61149"/>
    <lineage>
        <taxon>Eukaryota</taxon>
        <taxon>Viridiplantae</taxon>
        <taxon>Streptophyta</taxon>
        <taxon>Embryophyta</taxon>
        <taxon>Tracheophyta</taxon>
        <taxon>Spermatophyta</taxon>
        <taxon>Magnoliopsida</taxon>
        <taxon>eudicotyledons</taxon>
        <taxon>Gunneridae</taxon>
        <taxon>Pentapetalae</taxon>
        <taxon>rosids</taxon>
        <taxon>fabids</taxon>
        <taxon>Malpighiales</taxon>
        <taxon>Rhizophoraceae</taxon>
        <taxon>Rhizophora</taxon>
    </lineage>
</organism>
<evidence type="ECO:0000313" key="1">
    <source>
        <dbReference type="EMBL" id="MBX71975.1"/>
    </source>
</evidence>
<dbReference type="AlphaFoldDB" id="A0A2P2QYE2"/>
<proteinExistence type="predicted"/>
<sequence>MEHLLTDLPPKTNKNAELF</sequence>
<accession>A0A2P2QYE2</accession>
<protein>
    <submittedName>
        <fullName evidence="1">Uncharacterized protein</fullName>
    </submittedName>
</protein>
<reference evidence="1" key="1">
    <citation type="submission" date="2018-02" db="EMBL/GenBank/DDBJ databases">
        <title>Rhizophora mucronata_Transcriptome.</title>
        <authorList>
            <person name="Meera S.P."/>
            <person name="Sreeshan A."/>
            <person name="Augustine A."/>
        </authorList>
    </citation>
    <scope>NUCLEOTIDE SEQUENCE</scope>
    <source>
        <tissue evidence="1">Leaf</tissue>
    </source>
</reference>